<keyword evidence="1" id="KW-0812">Transmembrane</keyword>
<evidence type="ECO:0000313" key="2">
    <source>
        <dbReference type="EMBL" id="KAK7411081.1"/>
    </source>
</evidence>
<gene>
    <name evidence="2" type="ORF">VNO78_02458</name>
</gene>
<feature type="transmembrane region" description="Helical" evidence="1">
    <location>
        <begin position="59"/>
        <end position="79"/>
    </location>
</feature>
<dbReference type="Proteomes" id="UP001386955">
    <property type="component" value="Unassembled WGS sequence"/>
</dbReference>
<dbReference type="AlphaFoldDB" id="A0AAN9SYX1"/>
<keyword evidence="3" id="KW-1185">Reference proteome</keyword>
<reference evidence="2 3" key="1">
    <citation type="submission" date="2024-01" db="EMBL/GenBank/DDBJ databases">
        <title>The genomes of 5 underutilized Papilionoideae crops provide insights into root nodulation and disease resistanc.</title>
        <authorList>
            <person name="Jiang F."/>
        </authorList>
    </citation>
    <scope>NUCLEOTIDE SEQUENCE [LARGE SCALE GENOMIC DNA]</scope>
    <source>
        <strain evidence="2">DUOXIRENSHENG_FW03</strain>
        <tissue evidence="2">Leaves</tissue>
    </source>
</reference>
<keyword evidence="1" id="KW-0472">Membrane</keyword>
<organism evidence="2 3">
    <name type="scientific">Psophocarpus tetragonolobus</name>
    <name type="common">Winged bean</name>
    <name type="synonym">Dolichos tetragonolobus</name>
    <dbReference type="NCBI Taxonomy" id="3891"/>
    <lineage>
        <taxon>Eukaryota</taxon>
        <taxon>Viridiplantae</taxon>
        <taxon>Streptophyta</taxon>
        <taxon>Embryophyta</taxon>
        <taxon>Tracheophyta</taxon>
        <taxon>Spermatophyta</taxon>
        <taxon>Magnoliopsida</taxon>
        <taxon>eudicotyledons</taxon>
        <taxon>Gunneridae</taxon>
        <taxon>Pentapetalae</taxon>
        <taxon>rosids</taxon>
        <taxon>fabids</taxon>
        <taxon>Fabales</taxon>
        <taxon>Fabaceae</taxon>
        <taxon>Papilionoideae</taxon>
        <taxon>50 kb inversion clade</taxon>
        <taxon>NPAAA clade</taxon>
        <taxon>indigoferoid/millettioid clade</taxon>
        <taxon>Phaseoleae</taxon>
        <taxon>Psophocarpus</taxon>
    </lineage>
</organism>
<evidence type="ECO:0000256" key="1">
    <source>
        <dbReference type="SAM" id="Phobius"/>
    </source>
</evidence>
<dbReference type="EMBL" id="JAYMYS010000001">
    <property type="protein sequence ID" value="KAK7411081.1"/>
    <property type="molecule type" value="Genomic_DNA"/>
</dbReference>
<feature type="transmembrane region" description="Helical" evidence="1">
    <location>
        <begin position="27"/>
        <end position="47"/>
    </location>
</feature>
<name>A0AAN9SYX1_PSOTE</name>
<protein>
    <submittedName>
        <fullName evidence="2">Uncharacterized protein</fullName>
    </submittedName>
</protein>
<comment type="caution">
    <text evidence="2">The sequence shown here is derived from an EMBL/GenBank/DDBJ whole genome shotgun (WGS) entry which is preliminary data.</text>
</comment>
<accession>A0AAN9SYX1</accession>
<sequence>MQSISILFVDHDSVCRSRKFDSLRERWVFSFLLEGLVIGSFPCSPFRGFFSFPHEFSKYLFGLWALLSFVVTGSLSLSLSEACGFHAFAYEGNVKHHPAELLISGPDFLRCGF</sequence>
<keyword evidence="1" id="KW-1133">Transmembrane helix</keyword>
<proteinExistence type="predicted"/>
<evidence type="ECO:0000313" key="3">
    <source>
        <dbReference type="Proteomes" id="UP001386955"/>
    </source>
</evidence>